<feature type="domain" description="TauD/TfdA-like" evidence="3">
    <location>
        <begin position="73"/>
        <end position="365"/>
    </location>
</feature>
<dbReference type="SUPFAM" id="SSF51197">
    <property type="entry name" value="Clavaminate synthase-like"/>
    <property type="match status" value="1"/>
</dbReference>
<proteinExistence type="predicted"/>
<comment type="caution">
    <text evidence="4">The sequence shown here is derived from an EMBL/GenBank/DDBJ whole genome shotgun (WGS) entry which is preliminary data.</text>
</comment>
<dbReference type="GO" id="GO:0016491">
    <property type="term" value="F:oxidoreductase activity"/>
    <property type="evidence" value="ECO:0007669"/>
    <property type="project" value="UniProtKB-KW"/>
</dbReference>
<dbReference type="STRING" id="1664694.A0A0N1I0W6"/>
<gene>
    <name evidence="4" type="ORF">AB675_2308</name>
</gene>
<protein>
    <submittedName>
        <fullName evidence="4">Clavaminate synthase-like protein</fullName>
    </submittedName>
</protein>
<evidence type="ECO:0000256" key="1">
    <source>
        <dbReference type="ARBA" id="ARBA00023002"/>
    </source>
</evidence>
<dbReference type="GeneID" id="28734149"/>
<dbReference type="OrthoDB" id="4150551at2759"/>
<evidence type="ECO:0000313" key="5">
    <source>
        <dbReference type="Proteomes" id="UP000038010"/>
    </source>
</evidence>
<dbReference type="InterPro" id="IPR003819">
    <property type="entry name" value="TauD/TfdA-like"/>
</dbReference>
<dbReference type="AlphaFoldDB" id="A0A0N1I0W6"/>
<evidence type="ECO:0000313" key="4">
    <source>
        <dbReference type="EMBL" id="KPI45303.1"/>
    </source>
</evidence>
<dbReference type="Proteomes" id="UP000038010">
    <property type="component" value="Unassembled WGS sequence"/>
</dbReference>
<name>A0A0N1I0W6_9EURO</name>
<dbReference type="PANTHER" id="PTHR10696:SF21">
    <property type="entry name" value="TAUD_TFDA-LIKE DOMAIN-CONTAINING PROTEIN"/>
    <property type="match status" value="1"/>
</dbReference>
<organism evidence="4 5">
    <name type="scientific">Cyphellophora attinorum</name>
    <dbReference type="NCBI Taxonomy" id="1664694"/>
    <lineage>
        <taxon>Eukaryota</taxon>
        <taxon>Fungi</taxon>
        <taxon>Dikarya</taxon>
        <taxon>Ascomycota</taxon>
        <taxon>Pezizomycotina</taxon>
        <taxon>Eurotiomycetes</taxon>
        <taxon>Chaetothyriomycetidae</taxon>
        <taxon>Chaetothyriales</taxon>
        <taxon>Cyphellophoraceae</taxon>
        <taxon>Cyphellophora</taxon>
    </lineage>
</organism>
<reference evidence="4 5" key="1">
    <citation type="submission" date="2015-06" db="EMBL/GenBank/DDBJ databases">
        <title>Draft genome of the ant-associated black yeast Phialophora attae CBS 131958.</title>
        <authorList>
            <person name="Moreno L.F."/>
            <person name="Stielow B.J."/>
            <person name="de Hoog S."/>
            <person name="Vicente V.A."/>
            <person name="Weiss V.A."/>
            <person name="de Vries M."/>
            <person name="Cruz L.M."/>
            <person name="Souza E.M."/>
        </authorList>
    </citation>
    <scope>NUCLEOTIDE SEQUENCE [LARGE SCALE GENOMIC DNA]</scope>
    <source>
        <strain evidence="4 5">CBS 131958</strain>
    </source>
</reference>
<sequence>MSTTTQTTTSRITASEPEGLDNDSRLETFAIPGSRVIHGKVFPLGIRVKDGQSFTSAAEAASYLETIARRGLWNDLLRDHGALLLRGFPTANASDFDKVVKAFKLPQPHREIGLAGKRSIVTGAIKTANEEPPDVKFYYHSEYGRSAHFPGVLFFFSEIVPDQGGQTPLLSSLELHDRLKEELPDFLHDLTTKGVLGRQYFPARDDPEAEHIGWNWKDSYGFDIQPGDTKEVQRQKVEQVLKDTLQADAEWQPNDALHVLQNLPAIRRVASTGELSFFNGFAGVYGRARDCRALEPPYKGVDGKYHLPTTYGDGSTIPTRSLERLLELSDEIGFLVPWQAGDVAVINNYTVQHARSPWVGKRSLLASLWDGNEKFVPV</sequence>
<dbReference type="InterPro" id="IPR050411">
    <property type="entry name" value="AlphaKG_dependent_hydroxylases"/>
</dbReference>
<feature type="region of interest" description="Disordered" evidence="2">
    <location>
        <begin position="1"/>
        <end position="24"/>
    </location>
</feature>
<dbReference type="PANTHER" id="PTHR10696">
    <property type="entry name" value="GAMMA-BUTYROBETAINE HYDROXYLASE-RELATED"/>
    <property type="match status" value="1"/>
</dbReference>
<feature type="compositionally biased region" description="Low complexity" evidence="2">
    <location>
        <begin position="1"/>
        <end position="15"/>
    </location>
</feature>
<dbReference type="EMBL" id="LFJN01000002">
    <property type="protein sequence ID" value="KPI45303.1"/>
    <property type="molecule type" value="Genomic_DNA"/>
</dbReference>
<dbReference type="Pfam" id="PF02668">
    <property type="entry name" value="TauD"/>
    <property type="match status" value="1"/>
</dbReference>
<dbReference type="InterPro" id="IPR042098">
    <property type="entry name" value="TauD-like_sf"/>
</dbReference>
<dbReference type="RefSeq" id="XP_018005266.1">
    <property type="nucleotide sequence ID" value="XM_018142269.1"/>
</dbReference>
<keyword evidence="5" id="KW-1185">Reference proteome</keyword>
<evidence type="ECO:0000259" key="3">
    <source>
        <dbReference type="Pfam" id="PF02668"/>
    </source>
</evidence>
<evidence type="ECO:0000256" key="2">
    <source>
        <dbReference type="SAM" id="MobiDB-lite"/>
    </source>
</evidence>
<dbReference type="VEuPathDB" id="FungiDB:AB675_2308"/>
<keyword evidence="1" id="KW-0560">Oxidoreductase</keyword>
<dbReference type="Gene3D" id="3.60.130.10">
    <property type="entry name" value="Clavaminate synthase-like"/>
    <property type="match status" value="1"/>
</dbReference>
<accession>A0A0N1I0W6</accession>